<feature type="transmembrane region" description="Helical" evidence="1">
    <location>
        <begin position="42"/>
        <end position="63"/>
    </location>
</feature>
<keyword evidence="3" id="KW-1185">Reference proteome</keyword>
<keyword evidence="1" id="KW-1133">Transmembrane helix</keyword>
<evidence type="ECO:0000313" key="2">
    <source>
        <dbReference type="EMBL" id="KJA15580.1"/>
    </source>
</evidence>
<dbReference type="AlphaFoldDB" id="A0A0D2P557"/>
<proteinExistence type="predicted"/>
<organism evidence="2 3">
    <name type="scientific">Hypholoma sublateritium (strain FD-334 SS-4)</name>
    <dbReference type="NCBI Taxonomy" id="945553"/>
    <lineage>
        <taxon>Eukaryota</taxon>
        <taxon>Fungi</taxon>
        <taxon>Dikarya</taxon>
        <taxon>Basidiomycota</taxon>
        <taxon>Agaricomycotina</taxon>
        <taxon>Agaricomycetes</taxon>
        <taxon>Agaricomycetidae</taxon>
        <taxon>Agaricales</taxon>
        <taxon>Agaricineae</taxon>
        <taxon>Strophariaceae</taxon>
        <taxon>Hypholoma</taxon>
    </lineage>
</organism>
<gene>
    <name evidence="2" type="ORF">HYPSUDRAFT_361136</name>
</gene>
<evidence type="ECO:0000313" key="3">
    <source>
        <dbReference type="Proteomes" id="UP000054270"/>
    </source>
</evidence>
<evidence type="ECO:0000256" key="1">
    <source>
        <dbReference type="SAM" id="Phobius"/>
    </source>
</evidence>
<keyword evidence="1" id="KW-0812">Transmembrane</keyword>
<accession>A0A0D2P557</accession>
<name>A0A0D2P557_HYPSF</name>
<protein>
    <submittedName>
        <fullName evidence="2">Uncharacterized protein</fullName>
    </submittedName>
</protein>
<dbReference type="EMBL" id="KN817640">
    <property type="protein sequence ID" value="KJA15580.1"/>
    <property type="molecule type" value="Genomic_DNA"/>
</dbReference>
<keyword evidence="1" id="KW-0472">Membrane</keyword>
<reference evidence="3" key="1">
    <citation type="submission" date="2014-04" db="EMBL/GenBank/DDBJ databases">
        <title>Evolutionary Origins and Diversification of the Mycorrhizal Mutualists.</title>
        <authorList>
            <consortium name="DOE Joint Genome Institute"/>
            <consortium name="Mycorrhizal Genomics Consortium"/>
            <person name="Kohler A."/>
            <person name="Kuo A."/>
            <person name="Nagy L.G."/>
            <person name="Floudas D."/>
            <person name="Copeland A."/>
            <person name="Barry K.W."/>
            <person name="Cichocki N."/>
            <person name="Veneault-Fourrey C."/>
            <person name="LaButti K."/>
            <person name="Lindquist E.A."/>
            <person name="Lipzen A."/>
            <person name="Lundell T."/>
            <person name="Morin E."/>
            <person name="Murat C."/>
            <person name="Riley R."/>
            <person name="Ohm R."/>
            <person name="Sun H."/>
            <person name="Tunlid A."/>
            <person name="Henrissat B."/>
            <person name="Grigoriev I.V."/>
            <person name="Hibbett D.S."/>
            <person name="Martin F."/>
        </authorList>
    </citation>
    <scope>NUCLEOTIDE SEQUENCE [LARGE SCALE GENOMIC DNA]</scope>
    <source>
        <strain evidence="3">FD-334 SS-4</strain>
    </source>
</reference>
<sequence>MINTKDEKRYSSAFRVSRPVLFFYHLPAASRNSRQNARYQSLVSRSCVFIASATSALLLLGWICNPV</sequence>
<dbReference type="Proteomes" id="UP000054270">
    <property type="component" value="Unassembled WGS sequence"/>
</dbReference>